<dbReference type="Pfam" id="PF18541">
    <property type="entry name" value="RuvC_III"/>
    <property type="match status" value="1"/>
</dbReference>
<evidence type="ECO:0000256" key="9">
    <source>
        <dbReference type="ARBA" id="ARBA00023125"/>
    </source>
</evidence>
<comment type="function">
    <text evidence="12">CRISPR (clustered regularly interspaced short palindromic repeat) is an adaptive immune system that provides protection against mobile genetic elements (viruses, transposable elements and conjugative plasmids). CRISPR clusters contain spacers, sequences complementary to antecedent mobile elements, and target invading nucleic acids. CRISPR clusters are transcribed and processed into CRISPR RNA (crRNA). In type II CRISPR systems correct processing of pre-crRNA requires a trans-encoded small RNA (tracrRNA), endogenous ribonuclease 3 (rnc) and this protein. The tracrRNA serves as a guide for ribonuclease 3-aided processing of pre-crRNA. Subsequently Cas9/crRNA/tracrRNA endonucleolytically cleaves linear or circular dsDNA target complementary to the spacer; Cas9 is inactive in the absence of the 2 guide RNAs (gRNA). Cas9 recognizes the protospacer adjacent motif (PAM) in the CRISPR repeat sequences to help distinguish self versus nonself, as targets within the bacterial CRISPR locus do not have PAMs. PAM recognition is also required for catalytic activity.</text>
</comment>
<gene>
    <name evidence="12" type="primary">cas9</name>
    <name evidence="14" type="ORF">MOVI_1840</name>
</gene>
<dbReference type="GO" id="GO:0003723">
    <property type="term" value="F:RNA binding"/>
    <property type="evidence" value="ECO:0007669"/>
    <property type="project" value="UniProtKB-UniRule"/>
</dbReference>
<dbReference type="InterPro" id="IPR036397">
    <property type="entry name" value="RNaseH_sf"/>
</dbReference>
<dbReference type="InterPro" id="IPR033114">
    <property type="entry name" value="HNH_CAS9"/>
</dbReference>
<feature type="active site" description="Proton acceptor for HNH nuclease domain" evidence="12">
    <location>
        <position position="624"/>
    </location>
</feature>
<comment type="caution">
    <text evidence="12">Lacks conserved residue(s) required for the propagation of feature annotation.</text>
</comment>
<keyword evidence="2 12" id="KW-0540">Nuclease</keyword>
<dbReference type="GO" id="GO:0004519">
    <property type="term" value="F:endonuclease activity"/>
    <property type="evidence" value="ECO:0007669"/>
    <property type="project" value="UniProtKB-UniRule"/>
</dbReference>
<evidence type="ECO:0000256" key="6">
    <source>
        <dbReference type="ARBA" id="ARBA00022842"/>
    </source>
</evidence>
<comment type="similarity">
    <text evidence="12">Belongs to the CRISPR-associated Cas9 family.</text>
</comment>
<evidence type="ECO:0000256" key="4">
    <source>
        <dbReference type="ARBA" id="ARBA00022759"/>
    </source>
</evidence>
<evidence type="ECO:0000256" key="2">
    <source>
        <dbReference type="ARBA" id="ARBA00022722"/>
    </source>
</evidence>
<evidence type="ECO:0000256" key="7">
    <source>
        <dbReference type="ARBA" id="ARBA00022884"/>
    </source>
</evidence>
<evidence type="ECO:0000256" key="8">
    <source>
        <dbReference type="ARBA" id="ARBA00023118"/>
    </source>
</evidence>
<name>A0A014L746_9BACT</name>
<keyword evidence="5 12" id="KW-0378">Hydrolase</keyword>
<organism evidence="14 15">
    <name type="scientific">Mesomycoplasma ovipneumoniae 14811</name>
    <dbReference type="NCBI Taxonomy" id="1188239"/>
    <lineage>
        <taxon>Bacteria</taxon>
        <taxon>Bacillati</taxon>
        <taxon>Mycoplasmatota</taxon>
        <taxon>Mycoplasmoidales</taxon>
        <taxon>Metamycoplasmataceae</taxon>
        <taxon>Mesomycoplasma</taxon>
    </lineage>
</organism>
<dbReference type="GO" id="GO:0051607">
    <property type="term" value="P:defense response to virus"/>
    <property type="evidence" value="ECO:0007669"/>
    <property type="project" value="UniProtKB-UniRule"/>
</dbReference>
<keyword evidence="8 12" id="KW-0051">Antiviral defense</keyword>
<evidence type="ECO:0000256" key="5">
    <source>
        <dbReference type="ARBA" id="ARBA00022801"/>
    </source>
</evidence>
<dbReference type="eggNOG" id="COG3513">
    <property type="taxonomic scope" value="Bacteria"/>
</dbReference>
<accession>A0A014L746</accession>
<feature type="active site" description="For RuvC-like nuclease domain" evidence="12">
    <location>
        <position position="12"/>
    </location>
</feature>
<keyword evidence="3" id="KW-0479">Metal-binding</keyword>
<dbReference type="Proteomes" id="UP000020977">
    <property type="component" value="Unassembled WGS sequence"/>
</dbReference>
<sequence length="1218" mass="142856">MNQKKSIAIGFDLGIASVGWAIINSETNEIMNWGSRIFKEREKGAAERRSFRTARRTIRRRQYKSEKLLKLILRSKNIFDFKNIDEIKNSFLKSSSQNSNILDLKIKALNEKIDPKDLAWILHDYLENRGYFYELDDNRETLKYYNGDKFPTQVLSEFFKKNNFFKSSKYNFSNQQWTVEIKKLFEVQNIDEEFQKSFLRLFNYIRDFAKGPGSLHSASEYGIWKFDKEKNEIVQQYDNIWDKTIGKCSIFPNELRASLNFVSYEFFNLLNELSNLRSDFDPEWKLKKEDRDKLINGLLSGEYKNITDNKIEKIIDKDLEIGKDDFKGREILNNKDEIKKKLKDKTKNTNILIKEITNHSEKYKNFKVENFVDHPEHLEALDSICSVLEKYKEKKDRFIEELDKTKVSDKINVLDYFGIINKKDEFINNLLNNKDLTFKKTGSYSAEATRLFVKKMLKTQENSEYLKYNDKEINDIIKQNAKAKPLTKYLNPFIFKDEILPPSVKQTFEQAIAVLNKIIKKYSKDYEISGIFIEIPRDKNDKKAKKKQANKTVKSGLDEIYEVINKKYNLVSLNISKEDLYHKPAPLLKKLKLYCQQDGVDLYTLKKIDIADLINNSSKYHFEHIIPKAYLPDNSLSNLLLTTQSENSKKSNLCAAAYMKSKGADDYKRYVKKINELFNPKLAPKDDSSKIFGLDKKAMLKKLKLLYQEGIDPHQKEEFLSRQLNDTRYSTKLFLEVVKEHFKDNPNFSYEQATKIFTLNGHHTAFIREKILPNNKDRTDNSHHAIDAAIIGIMANKNRHALSSLTIQEGLRQSKYEQIEDGTIIDKQTGEILKNSDYDSKKFELVENISGLVKEKIENAQDKVEIKFSRKMTNSTNSPLFDDTLYGLRQNDDGTYDKVEKINLVNPKSLDNLQDYFADPNPNSGKYLVLMYQSHKSEFEKLRTIFNRPEFNENKNQNPFHAYMDWLVSEKYIDEEEKENAKGANKLIYFDPVANKKTLFKDLRVVTEKNVNKDFEFVNKKQGEKSFRSGKNQLFALVYENKKGQLSSIPVNFLLKKFGSKLDHNFYSLDESNYDQENLKKYKDNLGIDHQSKPIFIIKKSAILKLKVDKEFDFKPENNKAKTSEEKEKVTKKSITIRPDENHYFYISGITKKKKVKDTTFSIKSVSLDKLKQKELQTQGLLNELQFISLDELGNEYESKEQKKLEEYFINKNKKVRK</sequence>
<dbReference type="AlphaFoldDB" id="A0A014L746"/>
<dbReference type="PATRIC" id="fig|1188239.3.peg.495"/>
<comment type="domain">
    <text evidence="12">Has 2 endonuclease domains. The discontinuous RuvC-like domain cleaves the target DNA noncomplementary to crRNA while the HNH nuclease domain cleaves the target DNA complementary to crRNA.</text>
</comment>
<keyword evidence="6" id="KW-0460">Magnesium</keyword>
<dbReference type="InterPro" id="IPR003615">
    <property type="entry name" value="HNH_nuc"/>
</dbReference>
<feature type="domain" description="HNH Cas9-type" evidence="13">
    <location>
        <begin position="542"/>
        <end position="724"/>
    </location>
</feature>
<reference evidence="14 15" key="1">
    <citation type="submission" date="2014-03" db="EMBL/GenBank/DDBJ databases">
        <title>Genome sequence of Mycoplasma ovipneumoniae strain 14811.</title>
        <authorList>
            <person name="Sirand-Pugnet P."/>
            <person name="Breton M."/>
            <person name="Dordet-Frisoni E."/>
            <person name="Baranowski E."/>
            <person name="Barre A."/>
            <person name="Couture C."/>
            <person name="Dupuy V."/>
            <person name="Gaurivaud P."/>
            <person name="Jacob D."/>
            <person name="Lemaitre C."/>
            <person name="Manso-Silvan L."/>
            <person name="Nikolski M."/>
            <person name="Nouvel L.-X."/>
            <person name="Poumarat F."/>
            <person name="Tardy F."/>
            <person name="Thebault P."/>
            <person name="Theil S."/>
            <person name="Citti C."/>
            <person name="Thiaucourt F."/>
            <person name="Blanchard A."/>
        </authorList>
    </citation>
    <scope>NUCLEOTIDE SEQUENCE [LARGE SCALE GENOMIC DNA]</scope>
    <source>
        <strain evidence="14 15">14811</strain>
    </source>
</reference>
<evidence type="ECO:0000256" key="10">
    <source>
        <dbReference type="ARBA" id="ARBA00023211"/>
    </source>
</evidence>
<dbReference type="GO" id="GO:0003677">
    <property type="term" value="F:DNA binding"/>
    <property type="evidence" value="ECO:0007669"/>
    <property type="project" value="UniProtKB-UniRule"/>
</dbReference>
<evidence type="ECO:0000256" key="12">
    <source>
        <dbReference type="HAMAP-Rule" id="MF_01480"/>
    </source>
</evidence>
<dbReference type="InterPro" id="IPR028629">
    <property type="entry name" value="Cas9"/>
</dbReference>
<dbReference type="Pfam" id="PF13395">
    <property type="entry name" value="HNH_4"/>
    <property type="match status" value="1"/>
</dbReference>
<keyword evidence="4 12" id="KW-0255">Endonuclease</keyword>
<dbReference type="InterPro" id="IPR041383">
    <property type="entry name" value="RuvC_III"/>
</dbReference>
<dbReference type="Gene3D" id="3.30.420.10">
    <property type="entry name" value="Ribonuclease H-like superfamily/Ribonuclease H"/>
    <property type="match status" value="2"/>
</dbReference>
<dbReference type="GO" id="GO:0046872">
    <property type="term" value="F:metal ion binding"/>
    <property type="evidence" value="ECO:0007669"/>
    <property type="project" value="UniProtKB-UniRule"/>
</dbReference>
<comment type="cofactor">
    <cofactor evidence="1">
        <name>Mg(2+)</name>
        <dbReference type="ChEBI" id="CHEBI:18420"/>
    </cofactor>
</comment>
<dbReference type="RefSeq" id="WP_044284040.1">
    <property type="nucleotide sequence ID" value="NZ_JFAD01000013.1"/>
</dbReference>
<proteinExistence type="inferred from homology"/>
<evidence type="ECO:0000256" key="1">
    <source>
        <dbReference type="ARBA" id="ARBA00001946"/>
    </source>
</evidence>
<dbReference type="STRING" id="1188239.MOVI_1840"/>
<keyword evidence="10" id="KW-0464">Manganese</keyword>
<dbReference type="PROSITE" id="PS51749">
    <property type="entry name" value="HNH_CAS9"/>
    <property type="match status" value="1"/>
</dbReference>
<dbReference type="GO" id="GO:0043571">
    <property type="term" value="P:maintenance of CRISPR repeat elements"/>
    <property type="evidence" value="ECO:0007669"/>
    <property type="project" value="UniProtKB-UniRule"/>
</dbReference>
<dbReference type="GO" id="GO:0016787">
    <property type="term" value="F:hydrolase activity"/>
    <property type="evidence" value="ECO:0007669"/>
    <property type="project" value="UniProtKB-KW"/>
</dbReference>
<evidence type="ECO:0000259" key="13">
    <source>
        <dbReference type="PROSITE" id="PS51749"/>
    </source>
</evidence>
<evidence type="ECO:0000256" key="11">
    <source>
        <dbReference type="ARBA" id="ARBA00046380"/>
    </source>
</evidence>
<comment type="caution">
    <text evidence="14">The sequence shown here is derived from an EMBL/GenBank/DDBJ whole genome shotgun (WGS) entry which is preliminary data.</text>
</comment>
<dbReference type="HAMAP" id="MF_01480">
    <property type="entry name" value="Cas9"/>
    <property type="match status" value="1"/>
</dbReference>
<dbReference type="NCBIfam" id="TIGR01865">
    <property type="entry name" value="cas_Csn1"/>
    <property type="match status" value="1"/>
</dbReference>
<dbReference type="EC" id="3.1.-.-" evidence="12"/>
<evidence type="ECO:0000313" key="14">
    <source>
        <dbReference type="EMBL" id="EXU61234.1"/>
    </source>
</evidence>
<keyword evidence="9 12" id="KW-0238">DNA-binding</keyword>
<comment type="subunit">
    <text evidence="11 12">Monomer. Binds crRNA and tracrRNA.</text>
</comment>
<keyword evidence="7 12" id="KW-0694">RNA-binding</keyword>
<protein>
    <recommendedName>
        <fullName evidence="12">CRISPR-associated endonuclease Cas9</fullName>
        <ecNumber evidence="12">3.1.-.-</ecNumber>
    </recommendedName>
</protein>
<dbReference type="EMBL" id="JFAD01000013">
    <property type="protein sequence ID" value="EXU61234.1"/>
    <property type="molecule type" value="Genomic_DNA"/>
</dbReference>
<evidence type="ECO:0000256" key="3">
    <source>
        <dbReference type="ARBA" id="ARBA00022723"/>
    </source>
</evidence>
<evidence type="ECO:0000313" key="15">
    <source>
        <dbReference type="Proteomes" id="UP000020977"/>
    </source>
</evidence>